<organism evidence="2 3">
    <name type="scientific">Salix purpurea</name>
    <name type="common">Purple osier willow</name>
    <dbReference type="NCBI Taxonomy" id="77065"/>
    <lineage>
        <taxon>Eukaryota</taxon>
        <taxon>Viridiplantae</taxon>
        <taxon>Streptophyta</taxon>
        <taxon>Embryophyta</taxon>
        <taxon>Tracheophyta</taxon>
        <taxon>Spermatophyta</taxon>
        <taxon>Magnoliopsida</taxon>
        <taxon>eudicotyledons</taxon>
        <taxon>Gunneridae</taxon>
        <taxon>Pentapetalae</taxon>
        <taxon>rosids</taxon>
        <taxon>fabids</taxon>
        <taxon>Malpighiales</taxon>
        <taxon>Salicaceae</taxon>
        <taxon>Saliceae</taxon>
        <taxon>Salix</taxon>
    </lineage>
</organism>
<dbReference type="Proteomes" id="UP001151532">
    <property type="component" value="Chromosome 8"/>
</dbReference>
<name>A0A9Q0Z9N9_SALPP</name>
<dbReference type="EMBL" id="JAPFFK010000013">
    <property type="protein sequence ID" value="KAJ6726343.1"/>
    <property type="molecule type" value="Genomic_DNA"/>
</dbReference>
<feature type="signal peptide" evidence="1">
    <location>
        <begin position="1"/>
        <end position="16"/>
    </location>
</feature>
<reference evidence="2" key="2">
    <citation type="journal article" date="2023" name="Int. J. Mol. Sci.">
        <title>De Novo Assembly and Annotation of 11 Diverse Shrub Willow (Salix) Genomes Reveals Novel Gene Organization in Sex-Linked Regions.</title>
        <authorList>
            <person name="Hyden B."/>
            <person name="Feng K."/>
            <person name="Yates T.B."/>
            <person name="Jawdy S."/>
            <person name="Cereghino C."/>
            <person name="Smart L.B."/>
            <person name="Muchero W."/>
        </authorList>
    </citation>
    <scope>NUCLEOTIDE SEQUENCE</scope>
    <source>
        <tissue evidence="2">Shoot tip</tissue>
    </source>
</reference>
<proteinExistence type="predicted"/>
<dbReference type="AlphaFoldDB" id="A0A9Q0Z9N9"/>
<reference evidence="2" key="1">
    <citation type="submission" date="2022-11" db="EMBL/GenBank/DDBJ databases">
        <authorList>
            <person name="Hyden B.L."/>
            <person name="Feng K."/>
            <person name="Yates T."/>
            <person name="Jawdy S."/>
            <person name="Smart L.B."/>
            <person name="Muchero W."/>
        </authorList>
    </citation>
    <scope>NUCLEOTIDE SEQUENCE</scope>
    <source>
        <tissue evidence="2">Shoot tip</tissue>
    </source>
</reference>
<keyword evidence="3" id="KW-1185">Reference proteome</keyword>
<feature type="chain" id="PRO_5040314774" evidence="1">
    <location>
        <begin position="17"/>
        <end position="50"/>
    </location>
</feature>
<sequence length="50" mass="5819">MPLLLYFCISINYVNHLCVLPCLYGNPPNPYVKLYPFSNKLDEGPSEEIW</sequence>
<comment type="caution">
    <text evidence="2">The sequence shown here is derived from an EMBL/GenBank/DDBJ whole genome shotgun (WGS) entry which is preliminary data.</text>
</comment>
<keyword evidence="1" id="KW-0732">Signal</keyword>
<evidence type="ECO:0000313" key="2">
    <source>
        <dbReference type="EMBL" id="KAJ6726343.1"/>
    </source>
</evidence>
<evidence type="ECO:0000313" key="3">
    <source>
        <dbReference type="Proteomes" id="UP001151532"/>
    </source>
</evidence>
<gene>
    <name evidence="2" type="ORF">OIU79_004486</name>
</gene>
<protein>
    <submittedName>
        <fullName evidence="2">Uncharacterized protein</fullName>
    </submittedName>
</protein>
<accession>A0A9Q0Z9N9</accession>
<evidence type="ECO:0000256" key="1">
    <source>
        <dbReference type="SAM" id="SignalP"/>
    </source>
</evidence>